<keyword evidence="3" id="KW-0479">Metal-binding</keyword>
<proteinExistence type="inferred from homology"/>
<keyword evidence="5" id="KW-0862">Zinc</keyword>
<dbReference type="SMART" id="SM00184">
    <property type="entry name" value="RING"/>
    <property type="match status" value="2"/>
</dbReference>
<dbReference type="InterPro" id="IPR031790">
    <property type="entry name" value="Znf-NOSIP"/>
</dbReference>
<dbReference type="InterPro" id="IPR027370">
    <property type="entry name" value="Znf-RING_euk"/>
</dbReference>
<sequence>MFATKAVRFVPSAMRASTATKFLRTKRTTNIAGLEIHPDPLPELVSTYTHTLNVLKGLPESAVFRQSSEAVTQQRLDIVKEAMTPTSRETVYGSEAAIDRVVAAIDGGLIEEIVEQANDEFHLAAKMIDWKPMLKDRWGSRSLRLSKENMRAFNACHLCLQTAQQPVCCPEGHLYCKMCILSDLLKQKSVLAEHAKRCEDHAQEEHKEAAQVKASADAKRVATFERNESLIAPGSKRKHEEMGDMPRKRAESSDAASSMPAFWLPNMAPQVHDQGAKSSPDRASTTLCTATRPHKLLAKHLIQVCFSIRPRDGQDQTFCPCCKKEYTNVSQTYVLRPCGHVFCASCTATLVTKPLEESGKASSCPECSASIQARRDVIPLEREGTGFASGGQSEVHTQGIAFQG</sequence>
<protein>
    <recommendedName>
        <fullName evidence="9">RING-type domain-containing protein</fullName>
    </recommendedName>
</protein>
<evidence type="ECO:0000256" key="2">
    <source>
        <dbReference type="ARBA" id="ARBA00008126"/>
    </source>
</evidence>
<reference evidence="10 11" key="1">
    <citation type="submission" date="2023-03" db="EMBL/GenBank/DDBJ databases">
        <title>Mating type loci evolution in Malassezia.</title>
        <authorList>
            <person name="Coelho M.A."/>
        </authorList>
    </citation>
    <scope>NUCLEOTIDE SEQUENCE [LARGE SCALE GENOMIC DNA]</scope>
    <source>
        <strain evidence="10 11">CBS 13387</strain>
    </source>
</reference>
<evidence type="ECO:0000256" key="8">
    <source>
        <dbReference type="SAM" id="MobiDB-lite"/>
    </source>
</evidence>
<name>A0AAJ6CL71_9BASI</name>
<accession>A0AAJ6CL71</accession>
<evidence type="ECO:0000313" key="11">
    <source>
        <dbReference type="Proteomes" id="UP001217582"/>
    </source>
</evidence>
<dbReference type="Pfam" id="PF13445">
    <property type="entry name" value="zf-RING_UBOX"/>
    <property type="match status" value="1"/>
</dbReference>
<evidence type="ECO:0000256" key="6">
    <source>
        <dbReference type="ARBA" id="ARBA00023242"/>
    </source>
</evidence>
<evidence type="ECO:0000259" key="9">
    <source>
        <dbReference type="PROSITE" id="PS50089"/>
    </source>
</evidence>
<evidence type="ECO:0000256" key="3">
    <source>
        <dbReference type="ARBA" id="ARBA00022723"/>
    </source>
</evidence>
<dbReference type="AlphaFoldDB" id="A0AAJ6CL71"/>
<feature type="region of interest" description="Disordered" evidence="8">
    <location>
        <begin position="232"/>
        <end position="256"/>
    </location>
</feature>
<dbReference type="InterPro" id="IPR001841">
    <property type="entry name" value="Znf_RING"/>
</dbReference>
<dbReference type="Proteomes" id="UP001217582">
    <property type="component" value="Chromosome 3"/>
</dbReference>
<dbReference type="GO" id="GO:0008270">
    <property type="term" value="F:zinc ion binding"/>
    <property type="evidence" value="ECO:0007669"/>
    <property type="project" value="UniProtKB-KW"/>
</dbReference>
<dbReference type="PROSITE" id="PS50089">
    <property type="entry name" value="ZF_RING_2"/>
    <property type="match status" value="1"/>
</dbReference>
<dbReference type="InterPro" id="IPR006806">
    <property type="entry name" value="NDUFA5"/>
</dbReference>
<dbReference type="EMBL" id="CP119918">
    <property type="protein sequence ID" value="WFD15487.1"/>
    <property type="molecule type" value="Genomic_DNA"/>
</dbReference>
<dbReference type="Pfam" id="PF04716">
    <property type="entry name" value="ETC_C1_NDUFA5"/>
    <property type="match status" value="1"/>
</dbReference>
<dbReference type="SUPFAM" id="SSF57850">
    <property type="entry name" value="RING/U-box"/>
    <property type="match status" value="2"/>
</dbReference>
<evidence type="ECO:0000256" key="1">
    <source>
        <dbReference type="ARBA" id="ARBA00004123"/>
    </source>
</evidence>
<keyword evidence="11" id="KW-1185">Reference proteome</keyword>
<comment type="subcellular location">
    <subcellularLocation>
        <location evidence="1">Nucleus</location>
    </subcellularLocation>
</comment>
<dbReference type="GO" id="GO:0022904">
    <property type="term" value="P:respiratory electron transport chain"/>
    <property type="evidence" value="ECO:0007669"/>
    <property type="project" value="InterPro"/>
</dbReference>
<feature type="domain" description="RING-type" evidence="9">
    <location>
        <begin position="319"/>
        <end position="368"/>
    </location>
</feature>
<dbReference type="Gene3D" id="3.30.40.10">
    <property type="entry name" value="Zinc/RING finger domain, C3HC4 (zinc finger)"/>
    <property type="match status" value="2"/>
</dbReference>
<evidence type="ECO:0000256" key="4">
    <source>
        <dbReference type="ARBA" id="ARBA00022771"/>
    </source>
</evidence>
<organism evidence="10 11">
    <name type="scientific">Malassezia arunalokei</name>
    <dbReference type="NCBI Taxonomy" id="1514897"/>
    <lineage>
        <taxon>Eukaryota</taxon>
        <taxon>Fungi</taxon>
        <taxon>Dikarya</taxon>
        <taxon>Basidiomycota</taxon>
        <taxon>Ustilaginomycotina</taxon>
        <taxon>Malasseziomycetes</taxon>
        <taxon>Malasseziales</taxon>
        <taxon>Malasseziaceae</taxon>
        <taxon>Malassezia</taxon>
    </lineage>
</organism>
<gene>
    <name evidence="10" type="ORF">MARU1_001505</name>
</gene>
<dbReference type="GO" id="GO:0061630">
    <property type="term" value="F:ubiquitin protein ligase activity"/>
    <property type="evidence" value="ECO:0007669"/>
    <property type="project" value="InterPro"/>
</dbReference>
<keyword evidence="4 7" id="KW-0863">Zinc-finger</keyword>
<keyword evidence="6" id="KW-0539">Nucleus</keyword>
<comment type="similarity">
    <text evidence="2">Belongs to the NOSIP family.</text>
</comment>
<dbReference type="Pfam" id="PF15906">
    <property type="entry name" value="zf-NOSIP"/>
    <property type="match status" value="1"/>
</dbReference>
<feature type="compositionally biased region" description="Basic and acidic residues" evidence="8">
    <location>
        <begin position="238"/>
        <end position="252"/>
    </location>
</feature>
<dbReference type="InterPro" id="IPR013083">
    <property type="entry name" value="Znf_RING/FYVE/PHD"/>
</dbReference>
<dbReference type="PANTHER" id="PTHR13063">
    <property type="entry name" value="ENOS INTERACTING PROTEIN"/>
    <property type="match status" value="1"/>
</dbReference>
<dbReference type="InterPro" id="IPR016818">
    <property type="entry name" value="NOSIP"/>
</dbReference>
<evidence type="ECO:0000256" key="5">
    <source>
        <dbReference type="ARBA" id="ARBA00022833"/>
    </source>
</evidence>
<dbReference type="GO" id="GO:0005634">
    <property type="term" value="C:nucleus"/>
    <property type="evidence" value="ECO:0007669"/>
    <property type="project" value="UniProtKB-SubCell"/>
</dbReference>
<evidence type="ECO:0000313" key="10">
    <source>
        <dbReference type="EMBL" id="WFD15487.1"/>
    </source>
</evidence>
<dbReference type="PANTHER" id="PTHR13063:SF10">
    <property type="entry name" value="NITRIC OXIDE SYNTHASE-INTERACTING PROTEIN"/>
    <property type="match status" value="1"/>
</dbReference>
<evidence type="ECO:0000256" key="7">
    <source>
        <dbReference type="PROSITE-ProRule" id="PRU00175"/>
    </source>
</evidence>